<dbReference type="AlphaFoldDB" id="A0A9Q1C4C6"/>
<dbReference type="SUPFAM" id="SSF48371">
    <property type="entry name" value="ARM repeat"/>
    <property type="match status" value="1"/>
</dbReference>
<feature type="region of interest" description="Disordered" evidence="2">
    <location>
        <begin position="527"/>
        <end position="552"/>
    </location>
</feature>
<evidence type="ECO:0000256" key="1">
    <source>
        <dbReference type="SAM" id="Coils"/>
    </source>
</evidence>
<feature type="compositionally biased region" description="Polar residues" evidence="2">
    <location>
        <begin position="423"/>
        <end position="445"/>
    </location>
</feature>
<feature type="coiled-coil region" evidence="1">
    <location>
        <begin position="44"/>
        <end position="71"/>
    </location>
</feature>
<dbReference type="InterPro" id="IPR016024">
    <property type="entry name" value="ARM-type_fold"/>
</dbReference>
<dbReference type="Pfam" id="PF13646">
    <property type="entry name" value="HEAT_2"/>
    <property type="match status" value="1"/>
</dbReference>
<feature type="compositionally biased region" description="Low complexity" evidence="2">
    <location>
        <begin position="957"/>
        <end position="977"/>
    </location>
</feature>
<organism evidence="3 4">
    <name type="scientific">Holothuria leucospilota</name>
    <name type="common">Black long sea cucumber</name>
    <name type="synonym">Mertensiothuria leucospilota</name>
    <dbReference type="NCBI Taxonomy" id="206669"/>
    <lineage>
        <taxon>Eukaryota</taxon>
        <taxon>Metazoa</taxon>
        <taxon>Echinodermata</taxon>
        <taxon>Eleutherozoa</taxon>
        <taxon>Echinozoa</taxon>
        <taxon>Holothuroidea</taxon>
        <taxon>Aspidochirotacea</taxon>
        <taxon>Aspidochirotida</taxon>
        <taxon>Holothuriidae</taxon>
        <taxon>Holothuria</taxon>
    </lineage>
</organism>
<dbReference type="InterPro" id="IPR011989">
    <property type="entry name" value="ARM-like"/>
</dbReference>
<keyword evidence="1" id="KW-0175">Coiled coil</keyword>
<keyword evidence="4" id="KW-1185">Reference proteome</keyword>
<dbReference type="EMBL" id="JAIZAY010000008">
    <property type="protein sequence ID" value="KAJ8037925.1"/>
    <property type="molecule type" value="Genomic_DNA"/>
</dbReference>
<accession>A0A9Q1C4C6</accession>
<proteinExistence type="predicted"/>
<feature type="compositionally biased region" description="Basic and acidic residues" evidence="2">
    <location>
        <begin position="191"/>
        <end position="210"/>
    </location>
</feature>
<protein>
    <submittedName>
        <fullName evidence="3">Protein HEATR9</fullName>
    </submittedName>
</protein>
<evidence type="ECO:0000256" key="2">
    <source>
        <dbReference type="SAM" id="MobiDB-lite"/>
    </source>
</evidence>
<dbReference type="InterPro" id="IPR052873">
    <property type="entry name" value="HEATR9"/>
</dbReference>
<name>A0A9Q1C4C6_HOLLE</name>
<reference evidence="3" key="1">
    <citation type="submission" date="2021-10" db="EMBL/GenBank/DDBJ databases">
        <title>Tropical sea cucumber genome reveals ecological adaptation and Cuvierian tubules defense mechanism.</title>
        <authorList>
            <person name="Chen T."/>
        </authorList>
    </citation>
    <scope>NUCLEOTIDE SEQUENCE</scope>
    <source>
        <strain evidence="3">Nanhai2018</strain>
        <tissue evidence="3">Muscle</tissue>
    </source>
</reference>
<comment type="caution">
    <text evidence="3">The sequence shown here is derived from an EMBL/GenBank/DDBJ whole genome shotgun (WGS) entry which is preliminary data.</text>
</comment>
<dbReference type="Proteomes" id="UP001152320">
    <property type="component" value="Chromosome 8"/>
</dbReference>
<dbReference type="Gene3D" id="1.25.10.10">
    <property type="entry name" value="Leucine-rich Repeat Variant"/>
    <property type="match status" value="2"/>
</dbReference>
<feature type="region of interest" description="Disordered" evidence="2">
    <location>
        <begin position="939"/>
        <end position="977"/>
    </location>
</feature>
<dbReference type="OrthoDB" id="10031548at2759"/>
<dbReference type="PANTHER" id="PTHR38323:SF1">
    <property type="entry name" value="PROTEIN HEATR9"/>
    <property type="match status" value="1"/>
</dbReference>
<feature type="region of interest" description="Disordered" evidence="2">
    <location>
        <begin position="376"/>
        <end position="467"/>
    </location>
</feature>
<feature type="compositionally biased region" description="Polar residues" evidence="2">
    <location>
        <begin position="393"/>
        <end position="411"/>
    </location>
</feature>
<feature type="region of interest" description="Disordered" evidence="2">
    <location>
        <begin position="146"/>
        <end position="217"/>
    </location>
</feature>
<evidence type="ECO:0000313" key="4">
    <source>
        <dbReference type="Proteomes" id="UP001152320"/>
    </source>
</evidence>
<dbReference type="PANTHER" id="PTHR38323">
    <property type="entry name" value="PROTEIN HEATR9"/>
    <property type="match status" value="1"/>
</dbReference>
<gene>
    <name evidence="3" type="ORF">HOLleu_18868</name>
</gene>
<sequence length="987" mass="109915">MATLEEACRTKKRQRTFAGKPRKVISGKPVAKVRPVAHRSEVLMDDQIEMVQQLQNQLEQAMGHLMQAKSKQDILFWSQEVEDLKTQSEELVLILKVVGKLNSELVYAKLKLEDISHSGGDVGAARKRVIWLEDRINKLLEKYQKESHSAQTEKNYESPEADSPVSYTKPVASVQPLKPEKSILKQPSASLDRRDRDVEEREKSGNEKDTGGGGDTLTVMETASFDRGHVMPPENQDERSVFITDGSGDVTTQRVSSAKVDIAEQGDPEQEHDGGDVVEEEEDRDLAEEYWQSPHHMFDFSEHHDALTRQNPLSYHNLGLAVTSSFIEPAPETASELPWRQMQNADLLDIHKLALEKISDRIHEIWEKMEDAAVKSIEHNPTPEGSGRGSKLMSRTGSRNGTSVLSTSRVGSSALVPRKADQSRSSTTKSPLKSANSKSRPSTRGETLPPVESRTTTPHVHLKYYPKPIPAPEVLPLTRTNTEKKYPRISSDWNDTPPEQMEPTIRLVNQMNVAKETNLIMYKNHNKSRASSQVKQVSKPMTFESPPRKHSPLGSAKLNLGAVHLASLIGAKCKSGVKRLDKKGPKWQRIMVMLSKLESEKVEERIDTARNFGVLDCCEKPIISALTKRLEYDSDSRVRYESAKSVISLGYWSALAVGVLVKYLKNGTHEAKSDVVTTMINARNTHLVNKTLPIVQELIGTLKMLCASPADDDLGYDCAVCLGRLCIPDEVARQKLMGSLSSNDTHVTARSLEILVRQFHATEQDVVDIIVHQLQNSTVWRYRAAAAKLLVCLGPECFQNEEEMDRVFEILGRRLYDDPSKEVRSEVASTLTSLGMKDWIVDRVEKQLESEDDDCRAHAVVSAGVLGMKSDKIIRILLEMLGLDSCEYVRLQVARTLATLEATQVNVLRALKDRERAGGPLAREATKALNTLAAVQASRNTVKSPPMSPLGIRKARSAATTSSSLSPPLLKKVSPSSRENIQLQMTL</sequence>
<evidence type="ECO:0000313" key="3">
    <source>
        <dbReference type="EMBL" id="KAJ8037925.1"/>
    </source>
</evidence>